<reference evidence="1" key="1">
    <citation type="submission" date="2018-02" db="EMBL/GenBank/DDBJ databases">
        <title>Rhizophora mucronata_Transcriptome.</title>
        <authorList>
            <person name="Meera S.P."/>
            <person name="Sreeshan A."/>
            <person name="Augustine A."/>
        </authorList>
    </citation>
    <scope>NUCLEOTIDE SEQUENCE</scope>
    <source>
        <tissue evidence="1">Leaf</tissue>
    </source>
</reference>
<dbReference type="AlphaFoldDB" id="A0A2P2IJG1"/>
<evidence type="ECO:0000313" key="1">
    <source>
        <dbReference type="EMBL" id="MBW81366.1"/>
    </source>
</evidence>
<proteinExistence type="predicted"/>
<accession>A0A2P2IJG1</accession>
<protein>
    <submittedName>
        <fullName evidence="1">Uncharacterized protein</fullName>
    </submittedName>
</protein>
<name>A0A2P2IJG1_RHIMU</name>
<sequence length="46" mass="5531">MIGVIELVGFGAELRKVIEWILDIMQLVMYISLMLEDWRYAWWVEA</sequence>
<organism evidence="1">
    <name type="scientific">Rhizophora mucronata</name>
    <name type="common">Asiatic mangrove</name>
    <dbReference type="NCBI Taxonomy" id="61149"/>
    <lineage>
        <taxon>Eukaryota</taxon>
        <taxon>Viridiplantae</taxon>
        <taxon>Streptophyta</taxon>
        <taxon>Embryophyta</taxon>
        <taxon>Tracheophyta</taxon>
        <taxon>Spermatophyta</taxon>
        <taxon>Magnoliopsida</taxon>
        <taxon>eudicotyledons</taxon>
        <taxon>Gunneridae</taxon>
        <taxon>Pentapetalae</taxon>
        <taxon>rosids</taxon>
        <taxon>fabids</taxon>
        <taxon>Malpighiales</taxon>
        <taxon>Rhizophoraceae</taxon>
        <taxon>Rhizophora</taxon>
    </lineage>
</organism>
<dbReference type="EMBL" id="GGEC01000883">
    <property type="protein sequence ID" value="MBW81366.1"/>
    <property type="molecule type" value="Transcribed_RNA"/>
</dbReference>